<evidence type="ECO:0000313" key="3">
    <source>
        <dbReference type="Proteomes" id="UP000199259"/>
    </source>
</evidence>
<proteinExistence type="predicted"/>
<name>A0A7Z7B214_9EURY</name>
<dbReference type="EMBL" id="FNCA01000013">
    <property type="protein sequence ID" value="SDG35355.1"/>
    <property type="molecule type" value="Genomic_DNA"/>
</dbReference>
<gene>
    <name evidence="2" type="ORF">SAMN04488589_2788</name>
</gene>
<feature type="region of interest" description="Disordered" evidence="1">
    <location>
        <begin position="36"/>
        <end position="85"/>
    </location>
</feature>
<keyword evidence="3" id="KW-1185">Reference proteome</keyword>
<protein>
    <submittedName>
        <fullName evidence="2">Uncharacterized protein</fullName>
    </submittedName>
</protein>
<sequence length="200" mass="21730">MKYLHTFFIMILLVAVLVSGCAGNDEATSGVDQVTQDQNSMNGTNTTEPQNQSNLTGLVNESNTTESLNGSNLTESMGEVEIENESNDTKIDRFELYNGSVSDGDGYQINDYVLDITNAIPDTGTASFEVYNNGTKVDSFIINEGEHYAFNFEDASTIEVALMSVKSGVFPVVQISIIVTDYDRNGIYKSGVIDGGHEYA</sequence>
<dbReference type="Proteomes" id="UP000199259">
    <property type="component" value="Unassembled WGS sequence"/>
</dbReference>
<reference evidence="2 3" key="1">
    <citation type="submission" date="2016-10" db="EMBL/GenBank/DDBJ databases">
        <authorList>
            <person name="Varghese N."/>
            <person name="Submissions S."/>
        </authorList>
    </citation>
    <scope>NUCLEOTIDE SEQUENCE [LARGE SCALE GENOMIC DNA]</scope>
    <source>
        <strain evidence="2 3">PL 12/M</strain>
    </source>
</reference>
<dbReference type="PROSITE" id="PS51257">
    <property type="entry name" value="PROKAR_LIPOPROTEIN"/>
    <property type="match status" value="1"/>
</dbReference>
<evidence type="ECO:0000313" key="2">
    <source>
        <dbReference type="EMBL" id="SDG35355.1"/>
    </source>
</evidence>
<feature type="compositionally biased region" description="Polar residues" evidence="1">
    <location>
        <begin position="36"/>
        <end position="75"/>
    </location>
</feature>
<accession>A0A7Z7B214</accession>
<dbReference type="AlphaFoldDB" id="A0A7Z7B214"/>
<comment type="caution">
    <text evidence="2">The sequence shown here is derived from an EMBL/GenBank/DDBJ whole genome shotgun (WGS) entry which is preliminary data.</text>
</comment>
<evidence type="ECO:0000256" key="1">
    <source>
        <dbReference type="SAM" id="MobiDB-lite"/>
    </source>
</evidence>
<organism evidence="2 3">
    <name type="scientific">Methanolobus vulcani</name>
    <dbReference type="NCBI Taxonomy" id="38026"/>
    <lineage>
        <taxon>Archaea</taxon>
        <taxon>Methanobacteriati</taxon>
        <taxon>Methanobacteriota</taxon>
        <taxon>Stenosarchaea group</taxon>
        <taxon>Methanomicrobia</taxon>
        <taxon>Methanosarcinales</taxon>
        <taxon>Methanosarcinaceae</taxon>
        <taxon>Methanolobus</taxon>
    </lineage>
</organism>